<dbReference type="Proteomes" id="UP000191988">
    <property type="component" value="Unassembled WGS sequence"/>
</dbReference>
<dbReference type="STRING" id="1183432.AGR3A_Lc180023"/>
<name>A0A1S7S1I1_9HYPH</name>
<dbReference type="AlphaFoldDB" id="A0A1S7S1I1"/>
<sequence length="103" mass="10725">MQPGAVFAAHESIIVKPPALNIDGSLQCFGDGVFRPAELLLCVAGNLFGLAFRLKSPIAGDFPGCFLDGALCLAGNAFDAVFVHDVLLPPLDHVAADNGMMGR</sequence>
<proteinExistence type="predicted"/>
<reference evidence="2" key="1">
    <citation type="submission" date="2016-01" db="EMBL/GenBank/DDBJ databases">
        <authorList>
            <person name="Regsiter A."/>
            <person name="william w."/>
        </authorList>
    </citation>
    <scope>NUCLEOTIDE SEQUENCE [LARGE SCALE GENOMIC DNA]</scope>
    <source>
        <strain evidence="2">CFBP 6623</strain>
    </source>
</reference>
<keyword evidence="2" id="KW-1185">Reference proteome</keyword>
<evidence type="ECO:0000313" key="1">
    <source>
        <dbReference type="EMBL" id="CUX60923.1"/>
    </source>
</evidence>
<gene>
    <name evidence="1" type="ORF">AGR3A_Lc180023</name>
</gene>
<evidence type="ECO:0000313" key="2">
    <source>
        <dbReference type="Proteomes" id="UP000191988"/>
    </source>
</evidence>
<protein>
    <submittedName>
        <fullName evidence="1">Uncharacterized protein</fullName>
    </submittedName>
</protein>
<accession>A0A1S7S1I1</accession>
<organism evidence="1 2">
    <name type="scientific">Agrobacterium tomkonis CFBP 6623</name>
    <dbReference type="NCBI Taxonomy" id="1183432"/>
    <lineage>
        <taxon>Bacteria</taxon>
        <taxon>Pseudomonadati</taxon>
        <taxon>Pseudomonadota</taxon>
        <taxon>Alphaproteobacteria</taxon>
        <taxon>Hyphomicrobiales</taxon>
        <taxon>Rhizobiaceae</taxon>
        <taxon>Rhizobium/Agrobacterium group</taxon>
        <taxon>Agrobacterium</taxon>
        <taxon>Agrobacterium tumefaciens complex</taxon>
    </lineage>
</organism>
<dbReference type="EMBL" id="FBWK01000054">
    <property type="protein sequence ID" value="CUX60923.1"/>
    <property type="molecule type" value="Genomic_DNA"/>
</dbReference>